<dbReference type="Gene3D" id="1.20.1280.290">
    <property type="match status" value="2"/>
</dbReference>
<dbReference type="GO" id="GO:0045332">
    <property type="term" value="P:phospholipid translocation"/>
    <property type="evidence" value="ECO:0007669"/>
    <property type="project" value="TreeGrafter"/>
</dbReference>
<reference evidence="10" key="1">
    <citation type="submission" date="2025-08" db="UniProtKB">
        <authorList>
            <consortium name="RefSeq"/>
        </authorList>
    </citation>
    <scope>IDENTIFICATION</scope>
    <source>
        <tissue evidence="10">Whole sample</tissue>
    </source>
</reference>
<evidence type="ECO:0000256" key="8">
    <source>
        <dbReference type="SAM" id="Phobius"/>
    </source>
</evidence>
<evidence type="ECO:0000256" key="4">
    <source>
        <dbReference type="ARBA" id="ARBA00022989"/>
    </source>
</evidence>
<keyword evidence="4 8" id="KW-1133">Transmembrane helix</keyword>
<keyword evidence="3" id="KW-0677">Repeat</keyword>
<feature type="transmembrane region" description="Helical" evidence="8">
    <location>
        <begin position="191"/>
        <end position="209"/>
    </location>
</feature>
<dbReference type="KEGG" id="cvn:111134724"/>
<feature type="transmembrane region" description="Helical" evidence="8">
    <location>
        <begin position="81"/>
        <end position="104"/>
    </location>
</feature>
<dbReference type="GO" id="GO:0016020">
    <property type="term" value="C:membrane"/>
    <property type="evidence" value="ECO:0007669"/>
    <property type="project" value="UniProtKB-SubCell"/>
</dbReference>
<sequence>MDLTGNVKNPVLQTATPSGGILTTMPTPDYMIPAVLLEPFSGLTMPSLLEMISIGCQGAMIFGGVIPFIPQYLDIKRSGNADGFSTFVCLNLLIANILRILFWFGRHFELPLLAQSIIMVFTMLALTEICVRVKHKGEIVASKEHKFSDSLSAQPIKGEAPPRINRTISPVRKFVDFDRAYFWKWTYFESYVQFTVVFTVLVGLTTWLFLDNMYYVETIGFLAVFAEAMLGAPQFHRNFINKSTHGMSKKMVAMWTCGDCFKTGYFIVRHAPAQFWICGMLQVGIDISIFLQVYCYRNKAAIS</sequence>
<dbReference type="InterPro" id="IPR006603">
    <property type="entry name" value="PQ-loop_rpt"/>
</dbReference>
<evidence type="ECO:0000256" key="2">
    <source>
        <dbReference type="ARBA" id="ARBA00022692"/>
    </source>
</evidence>
<gene>
    <name evidence="10" type="primary">LOC111134724</name>
</gene>
<dbReference type="GO" id="GO:0005829">
    <property type="term" value="C:cytosol"/>
    <property type="evidence" value="ECO:0007669"/>
    <property type="project" value="GOC"/>
</dbReference>
<organism evidence="9 10">
    <name type="scientific">Crassostrea virginica</name>
    <name type="common">Eastern oyster</name>
    <dbReference type="NCBI Taxonomy" id="6565"/>
    <lineage>
        <taxon>Eukaryota</taxon>
        <taxon>Metazoa</taxon>
        <taxon>Spiralia</taxon>
        <taxon>Lophotrochozoa</taxon>
        <taxon>Mollusca</taxon>
        <taxon>Bivalvia</taxon>
        <taxon>Autobranchia</taxon>
        <taxon>Pteriomorphia</taxon>
        <taxon>Ostreida</taxon>
        <taxon>Ostreoidea</taxon>
        <taxon>Ostreidae</taxon>
        <taxon>Crassostrea</taxon>
    </lineage>
</organism>
<feature type="transmembrane region" description="Helical" evidence="8">
    <location>
        <begin position="48"/>
        <end position="69"/>
    </location>
</feature>
<dbReference type="PANTHER" id="PTHR14856">
    <property type="entry name" value="PQ-LOOP REPEAT-CONTAINING PROTEIN 1-LIKE PROTEIN"/>
    <property type="match status" value="1"/>
</dbReference>
<evidence type="ECO:0000256" key="1">
    <source>
        <dbReference type="ARBA" id="ARBA00004141"/>
    </source>
</evidence>
<dbReference type="PANTHER" id="PTHR14856:SF9">
    <property type="entry name" value="PQ-LOOP REPEAT-CONTAINING PROTEIN 1"/>
    <property type="match status" value="1"/>
</dbReference>
<evidence type="ECO:0000313" key="9">
    <source>
        <dbReference type="Proteomes" id="UP000694844"/>
    </source>
</evidence>
<protein>
    <recommendedName>
        <fullName evidence="6">Solute carrier family 66 member 2</fullName>
    </recommendedName>
    <alternativeName>
        <fullName evidence="7">PQ-loop repeat-containing protein 1</fullName>
    </alternativeName>
</protein>
<dbReference type="Proteomes" id="UP000694844">
    <property type="component" value="Chromosome 5"/>
</dbReference>
<dbReference type="FunFam" id="1.20.1280.290:FF:000005">
    <property type="entry name" value="PQ-loop repeat-containing protein 1"/>
    <property type="match status" value="1"/>
</dbReference>
<dbReference type="GO" id="GO:0005768">
    <property type="term" value="C:endosome"/>
    <property type="evidence" value="ECO:0007669"/>
    <property type="project" value="TreeGrafter"/>
</dbReference>
<dbReference type="OrthoDB" id="292213at2759"/>
<evidence type="ECO:0000256" key="3">
    <source>
        <dbReference type="ARBA" id="ARBA00022737"/>
    </source>
</evidence>
<dbReference type="FunFam" id="1.20.1280.290:FF:000008">
    <property type="entry name" value="PQ-loop repeat-containing protein 1"/>
    <property type="match status" value="1"/>
</dbReference>
<name>A0A8B8EI54_CRAVI</name>
<dbReference type="GeneID" id="111134724"/>
<dbReference type="AlphaFoldDB" id="A0A8B8EI54"/>
<feature type="transmembrane region" description="Helical" evidence="8">
    <location>
        <begin position="110"/>
        <end position="131"/>
    </location>
</feature>
<comment type="subcellular location">
    <subcellularLocation>
        <location evidence="1">Membrane</location>
        <topology evidence="1">Multi-pass membrane protein</topology>
    </subcellularLocation>
</comment>
<dbReference type="Pfam" id="PF04193">
    <property type="entry name" value="PQ-loop"/>
    <property type="match status" value="2"/>
</dbReference>
<keyword evidence="2 8" id="KW-0812">Transmembrane</keyword>
<dbReference type="RefSeq" id="XP_022339745.1">
    <property type="nucleotide sequence ID" value="XM_022484037.1"/>
</dbReference>
<dbReference type="GO" id="GO:0005802">
    <property type="term" value="C:trans-Golgi network"/>
    <property type="evidence" value="ECO:0007669"/>
    <property type="project" value="TreeGrafter"/>
</dbReference>
<keyword evidence="5 8" id="KW-0472">Membrane</keyword>
<evidence type="ECO:0000256" key="5">
    <source>
        <dbReference type="ARBA" id="ARBA00023136"/>
    </source>
</evidence>
<accession>A0A8B8EI54</accession>
<dbReference type="InterPro" id="IPR052241">
    <property type="entry name" value="SLC66/Scramblase_ANY1"/>
</dbReference>
<feature type="transmembrane region" description="Helical" evidence="8">
    <location>
        <begin position="215"/>
        <end position="232"/>
    </location>
</feature>
<evidence type="ECO:0000313" key="10">
    <source>
        <dbReference type="RefSeq" id="XP_022339745.1"/>
    </source>
</evidence>
<evidence type="ECO:0000256" key="6">
    <source>
        <dbReference type="ARBA" id="ARBA00040648"/>
    </source>
</evidence>
<dbReference type="SMART" id="SM00679">
    <property type="entry name" value="CTNS"/>
    <property type="match status" value="2"/>
</dbReference>
<keyword evidence="9" id="KW-1185">Reference proteome</keyword>
<proteinExistence type="predicted"/>
<dbReference type="GO" id="GO:0042147">
    <property type="term" value="P:retrograde transport, endosome to Golgi"/>
    <property type="evidence" value="ECO:0007669"/>
    <property type="project" value="TreeGrafter"/>
</dbReference>
<evidence type="ECO:0000256" key="7">
    <source>
        <dbReference type="ARBA" id="ARBA00043159"/>
    </source>
</evidence>